<name>A0A326U8T0_THEHA</name>
<accession>A0A326U8T0</accession>
<keyword evidence="2 4" id="KW-0560">Oxidoreductase</keyword>
<dbReference type="CDD" id="cd00613">
    <property type="entry name" value="GDC-P"/>
    <property type="match status" value="1"/>
</dbReference>
<gene>
    <name evidence="4" type="primary">gcvPA</name>
    <name evidence="6" type="ORF">EI42_05177</name>
</gene>
<comment type="subunit">
    <text evidence="4">The glycine cleavage system is composed of four proteins: P, T, L and H. In this organism, the P 'protein' is a heterodimer of two subunits.</text>
</comment>
<evidence type="ECO:0000256" key="1">
    <source>
        <dbReference type="ARBA" id="ARBA00003788"/>
    </source>
</evidence>
<feature type="domain" description="Glycine cleavage system P-protein N-terminal" evidence="5">
    <location>
        <begin position="2"/>
        <end position="445"/>
    </location>
</feature>
<dbReference type="GO" id="GO:0004375">
    <property type="term" value="F:glycine dehydrogenase (decarboxylating) activity"/>
    <property type="evidence" value="ECO:0007669"/>
    <property type="project" value="UniProtKB-EC"/>
</dbReference>
<evidence type="ECO:0000256" key="4">
    <source>
        <dbReference type="HAMAP-Rule" id="MF_00712"/>
    </source>
</evidence>
<reference evidence="6 7" key="1">
    <citation type="submission" date="2018-06" db="EMBL/GenBank/DDBJ databases">
        <title>Genomic Encyclopedia of Archaeal and Bacterial Type Strains, Phase II (KMG-II): from individual species to whole genera.</title>
        <authorList>
            <person name="Goeker M."/>
        </authorList>
    </citation>
    <scope>NUCLEOTIDE SEQUENCE [LARGE SCALE GENOMIC DNA]</scope>
    <source>
        <strain evidence="6 7">ATCC BAA-1881</strain>
    </source>
</reference>
<dbReference type="NCBIfam" id="NF001696">
    <property type="entry name" value="PRK00451.1"/>
    <property type="match status" value="1"/>
</dbReference>
<evidence type="ECO:0000313" key="7">
    <source>
        <dbReference type="Proteomes" id="UP000248806"/>
    </source>
</evidence>
<evidence type="ECO:0000256" key="2">
    <source>
        <dbReference type="ARBA" id="ARBA00023002"/>
    </source>
</evidence>
<organism evidence="6 7">
    <name type="scientific">Thermosporothrix hazakensis</name>
    <dbReference type="NCBI Taxonomy" id="644383"/>
    <lineage>
        <taxon>Bacteria</taxon>
        <taxon>Bacillati</taxon>
        <taxon>Chloroflexota</taxon>
        <taxon>Ktedonobacteria</taxon>
        <taxon>Ktedonobacterales</taxon>
        <taxon>Thermosporotrichaceae</taxon>
        <taxon>Thermosporothrix</taxon>
    </lineage>
</organism>
<dbReference type="Pfam" id="PF02347">
    <property type="entry name" value="GDC-P"/>
    <property type="match status" value="1"/>
</dbReference>
<dbReference type="SUPFAM" id="SSF53383">
    <property type="entry name" value="PLP-dependent transferases"/>
    <property type="match status" value="1"/>
</dbReference>
<dbReference type="InterPro" id="IPR015421">
    <property type="entry name" value="PyrdxlP-dep_Trfase_major"/>
</dbReference>
<comment type="similarity">
    <text evidence="4">Belongs to the GcvP family. N-terminal subunit subfamily.</text>
</comment>
<dbReference type="OrthoDB" id="9771867at2"/>
<protein>
    <recommendedName>
        <fullName evidence="4">Probable glycine dehydrogenase (decarboxylating) subunit 1</fullName>
        <ecNumber evidence="4">1.4.4.2</ecNumber>
    </recommendedName>
    <alternativeName>
        <fullName evidence="4">Glycine cleavage system P-protein subunit 1</fullName>
    </alternativeName>
    <alternativeName>
        <fullName evidence="4">Glycine decarboxylase subunit 1</fullName>
    </alternativeName>
    <alternativeName>
        <fullName evidence="4">Glycine dehydrogenase (aminomethyl-transferring) subunit 1</fullName>
    </alternativeName>
</protein>
<keyword evidence="7" id="KW-1185">Reference proteome</keyword>
<sequence>MSYVPNTPEEQQAMLESMGLSSLEDLLAPVPANVRLNRPLDLPAALSEPDLRRVVTRMAAKNRNLDTAISFLGAGTYDRAIPSVVPHLQRRSEFVTSYTPYQPEVSQGMLQTIYEFQTMVCQITGLDIANASLYDGATAMVEAVFIALGPGGKGEVVISAGVDPQYRRVLQTYAFARGFTVKEVPTRNGVTSLEELDAAVTATTTAVVVQQPNFFGSIEDMQAIEKIAHKGKGVFISVATEPASFSVLAPPGEYNADIAVGELMSFGNPMSFGAPALGFMASKQKFMRLLPGRLVGQTVEEGGDKQTGYVLTLQTREQHIRRERATSNICTNQSLLAVGATIYMAAIGKQGFRELGQLCLQKAHYAFRQITALPGFEAPFTAPFFDEFVIKSPVPLARLEEAFTQAGIVGGYALDKDYPDMENCMLFCVTETRTKEEIDYLVSVLKEVQA</sequence>
<dbReference type="Proteomes" id="UP000248806">
    <property type="component" value="Unassembled WGS sequence"/>
</dbReference>
<dbReference type="PIRSF" id="PIRSF006815">
    <property type="entry name" value="GcvPA"/>
    <property type="match status" value="1"/>
</dbReference>
<proteinExistence type="inferred from homology"/>
<dbReference type="AlphaFoldDB" id="A0A326U8T0"/>
<dbReference type="RefSeq" id="WP_111325459.1">
    <property type="nucleotide sequence ID" value="NZ_BIFX01000001.1"/>
</dbReference>
<dbReference type="EC" id="1.4.4.2" evidence="4"/>
<dbReference type="Gene3D" id="3.40.640.10">
    <property type="entry name" value="Type I PLP-dependent aspartate aminotransferase-like (Major domain)"/>
    <property type="match status" value="1"/>
</dbReference>
<dbReference type="InterPro" id="IPR023010">
    <property type="entry name" value="GcvPA"/>
</dbReference>
<dbReference type="PANTHER" id="PTHR42806:SF1">
    <property type="entry name" value="GLYCINE DEHYDROGENASE (DECARBOXYLATING)"/>
    <property type="match status" value="1"/>
</dbReference>
<dbReference type="InterPro" id="IPR049315">
    <property type="entry name" value="GDC-P_N"/>
</dbReference>
<evidence type="ECO:0000313" key="6">
    <source>
        <dbReference type="EMBL" id="PZW22965.1"/>
    </source>
</evidence>
<comment type="caution">
    <text evidence="6">The sequence shown here is derived from an EMBL/GenBank/DDBJ whole genome shotgun (WGS) entry which is preliminary data.</text>
</comment>
<dbReference type="EMBL" id="QKUF01000028">
    <property type="protein sequence ID" value="PZW22965.1"/>
    <property type="molecule type" value="Genomic_DNA"/>
</dbReference>
<comment type="catalytic activity">
    <reaction evidence="3 4">
        <text>N(6)-[(R)-lipoyl]-L-lysyl-[glycine-cleavage complex H protein] + glycine + H(+) = N(6)-[(R)-S(8)-aminomethyldihydrolipoyl]-L-lysyl-[glycine-cleavage complex H protein] + CO2</text>
        <dbReference type="Rhea" id="RHEA:24304"/>
        <dbReference type="Rhea" id="RHEA-COMP:10494"/>
        <dbReference type="Rhea" id="RHEA-COMP:10495"/>
        <dbReference type="ChEBI" id="CHEBI:15378"/>
        <dbReference type="ChEBI" id="CHEBI:16526"/>
        <dbReference type="ChEBI" id="CHEBI:57305"/>
        <dbReference type="ChEBI" id="CHEBI:83099"/>
        <dbReference type="ChEBI" id="CHEBI:83143"/>
        <dbReference type="EC" id="1.4.4.2"/>
    </reaction>
</comment>
<comment type="function">
    <text evidence="1 4">The glycine cleavage system catalyzes the degradation of glycine. The P protein binds the alpha-amino group of glycine through its pyridoxal phosphate cofactor; CO(2) is released and the remaining methylamine moiety is then transferred to the lipoamide cofactor of the H protein.</text>
</comment>
<dbReference type="GO" id="GO:0009116">
    <property type="term" value="P:nucleoside metabolic process"/>
    <property type="evidence" value="ECO:0007669"/>
    <property type="project" value="InterPro"/>
</dbReference>
<dbReference type="Gene3D" id="3.90.1150.10">
    <property type="entry name" value="Aspartate Aminotransferase, domain 1"/>
    <property type="match status" value="1"/>
</dbReference>
<dbReference type="InterPro" id="IPR015424">
    <property type="entry name" value="PyrdxlP-dep_Trfase"/>
</dbReference>
<dbReference type="InterPro" id="IPR020581">
    <property type="entry name" value="GDC_P"/>
</dbReference>
<dbReference type="GO" id="GO:0019464">
    <property type="term" value="P:glycine decarboxylation via glycine cleavage system"/>
    <property type="evidence" value="ECO:0007669"/>
    <property type="project" value="UniProtKB-UniRule"/>
</dbReference>
<dbReference type="InterPro" id="IPR015422">
    <property type="entry name" value="PyrdxlP-dep_Trfase_small"/>
</dbReference>
<evidence type="ECO:0000259" key="5">
    <source>
        <dbReference type="Pfam" id="PF02347"/>
    </source>
</evidence>
<dbReference type="HAMAP" id="MF_00712">
    <property type="entry name" value="GcvPA"/>
    <property type="match status" value="1"/>
</dbReference>
<evidence type="ECO:0000256" key="3">
    <source>
        <dbReference type="ARBA" id="ARBA00049026"/>
    </source>
</evidence>
<dbReference type="PANTHER" id="PTHR42806">
    <property type="entry name" value="GLYCINE CLEAVAGE SYSTEM P-PROTEIN"/>
    <property type="match status" value="1"/>
</dbReference>